<dbReference type="RefSeq" id="WP_274686909.1">
    <property type="nucleotide sequence ID" value="NZ_JAPMOU010000001.1"/>
</dbReference>
<evidence type="ECO:0000313" key="6">
    <source>
        <dbReference type="EMBL" id="MDE1460537.1"/>
    </source>
</evidence>
<feature type="signal peptide" evidence="4">
    <location>
        <begin position="1"/>
        <end position="26"/>
    </location>
</feature>
<feature type="domain" description="VWFA" evidence="5">
    <location>
        <begin position="40"/>
        <end position="212"/>
    </location>
</feature>
<keyword evidence="7" id="KW-1185">Reference proteome</keyword>
<keyword evidence="4" id="KW-0732">Signal</keyword>
<evidence type="ECO:0000256" key="4">
    <source>
        <dbReference type="SAM" id="SignalP"/>
    </source>
</evidence>
<dbReference type="Gene3D" id="3.40.50.410">
    <property type="entry name" value="von Willebrand factor, type A domain"/>
    <property type="match status" value="1"/>
</dbReference>
<name>A0ABT5U2E2_9GAMM</name>
<dbReference type="CDD" id="cd00198">
    <property type="entry name" value="vWFA"/>
    <property type="match status" value="1"/>
</dbReference>
<feature type="chain" id="PRO_5045093433" evidence="4">
    <location>
        <begin position="27"/>
        <end position="1027"/>
    </location>
</feature>
<comment type="caution">
    <text evidence="6">The sequence shown here is derived from an EMBL/GenBank/DDBJ whole genome shotgun (WGS) entry which is preliminary data.</text>
</comment>
<accession>A0ABT5U2E2</accession>
<evidence type="ECO:0000313" key="7">
    <source>
        <dbReference type="Proteomes" id="UP001528823"/>
    </source>
</evidence>
<feature type="region of interest" description="Disordered" evidence="3">
    <location>
        <begin position="225"/>
        <end position="257"/>
    </location>
</feature>
<keyword evidence="1" id="KW-0479">Metal-binding</keyword>
<protein>
    <submittedName>
        <fullName evidence="6">PilC/PilY family type IV pilus protein</fullName>
    </submittedName>
</protein>
<gene>
    <name evidence="6" type="ORF">ORQ98_01025</name>
</gene>
<dbReference type="InterPro" id="IPR002035">
    <property type="entry name" value="VWF_A"/>
</dbReference>
<dbReference type="Pfam" id="PF05567">
    <property type="entry name" value="T4P_PilY1"/>
    <property type="match status" value="1"/>
</dbReference>
<dbReference type="SUPFAM" id="SSF53300">
    <property type="entry name" value="vWA-like"/>
    <property type="match status" value="1"/>
</dbReference>
<dbReference type="PROSITE" id="PS50234">
    <property type="entry name" value="VWFA"/>
    <property type="match status" value="1"/>
</dbReference>
<keyword evidence="2" id="KW-0106">Calcium</keyword>
<sequence>MNNITKISFSSIIFTSVFFLSSQLNADDTEVFLTETNTPNVLLILDSSGSMGYAVNPPANYASNFDLKGLGGSHSISDGRTRIKVVRDAAADLVANINNVNLGIMRFNTTAHGGYVIADFTELTEDTDDSVRTNLINTIYNVGARNGTPLAETMYEAYRKFTGQSSRYNRGTRYTSPFKACQSNSIVYFTDGAPSVDNESDSDIKSLLPRGRWSVPVQNLPAGFINDPKPAGTPATPQSLPLSRNCRGPNSGESDATTRSDCLKELAWYLNNTDLNTSLSGTQNVTTHTIGGFGLSYNKSLQIISAAFHGGGTFSSATTPQEIKKALASAVQTAAAQGSTMAPPSVPVSSFNVLSLTKDLYYPLFKPKAGPNWPGNLKHYKFNDDGDIVDANNNPAIDSGFFKSTSKSYWSKTTDGDDVEKGGALDQLSSTRNLFTFTEDSTTTPPTITDINLSTSIDYAAFGLAGSGSPQAERDELINWVKGVIGDPLHSGLQVVTYHKDNSNPNNKKLDATAFFGTNLGFLHAFNVSTTEVTSSSGTTETRETTDSGKEQFAYIPQQLVKNIKTYKDNIDYKQKTALKVYGLDGPIDVWVNDKNRNGNILTSSGLNSSAESGEHVYLYAGMRRGGRTLFAFDVTKRNQPKLLWKKTHTDTDYKELGYTWSKPKVMKIRWGSGTKVVLIFGGGYVENNTSRDIKGNTSESTTGRAIYIADAKTGDILWWASSDASANLTLAEMKYSIPGEISGIDVNGDDLVDKLFASDIGGQIWRFDIPLDKSTNVDSSSIKGGRIANFGSSIAADAKRFFEMPDVSFVQERGKQTYFIIAIGSGNRAFPKSDSSINDRFYVIKNYDVFSVPNSYTTITESDLYNATSNTIGTAIGQAKISATNELNSKKGWYIDLNFSHGEKSLSRSTTFEGILMFTTYSPPSNLGIDTTSCSGYTGDNRLYLLNILDGTSFLSASDATGLNTETKNGRIIVKLDSGGIPPTPFVYPKSNEAGKGKIIVGTEDVTKLPIGDRITKTFWRDNKNN</sequence>
<evidence type="ECO:0000259" key="5">
    <source>
        <dbReference type="PROSITE" id="PS50234"/>
    </source>
</evidence>
<evidence type="ECO:0000256" key="3">
    <source>
        <dbReference type="SAM" id="MobiDB-lite"/>
    </source>
</evidence>
<dbReference type="InterPro" id="IPR036465">
    <property type="entry name" value="vWFA_dom_sf"/>
</dbReference>
<dbReference type="EMBL" id="JAPMOU010000001">
    <property type="protein sequence ID" value="MDE1460537.1"/>
    <property type="molecule type" value="Genomic_DNA"/>
</dbReference>
<organism evidence="6 7">
    <name type="scientific">Spartinivicinus poritis</name>
    <dbReference type="NCBI Taxonomy" id="2994640"/>
    <lineage>
        <taxon>Bacteria</taxon>
        <taxon>Pseudomonadati</taxon>
        <taxon>Pseudomonadota</taxon>
        <taxon>Gammaproteobacteria</taxon>
        <taxon>Oceanospirillales</taxon>
        <taxon>Zooshikellaceae</taxon>
        <taxon>Spartinivicinus</taxon>
    </lineage>
</organism>
<evidence type="ECO:0000256" key="2">
    <source>
        <dbReference type="ARBA" id="ARBA00022837"/>
    </source>
</evidence>
<reference evidence="6 7" key="1">
    <citation type="submission" date="2022-11" db="EMBL/GenBank/DDBJ databases">
        <title>Spartinivicinus poritis sp. nov., isolated from scleractinian coral Porites lutea.</title>
        <authorList>
            <person name="Zhang G."/>
            <person name="Cai L."/>
            <person name="Wei Q."/>
        </authorList>
    </citation>
    <scope>NUCLEOTIDE SEQUENCE [LARGE SCALE GENOMIC DNA]</scope>
    <source>
        <strain evidence="6 7">A2-2</strain>
    </source>
</reference>
<dbReference type="Proteomes" id="UP001528823">
    <property type="component" value="Unassembled WGS sequence"/>
</dbReference>
<dbReference type="InterPro" id="IPR008707">
    <property type="entry name" value="B-propeller_PilY1"/>
</dbReference>
<proteinExistence type="predicted"/>
<evidence type="ECO:0000256" key="1">
    <source>
        <dbReference type="ARBA" id="ARBA00022723"/>
    </source>
</evidence>